<name>A0A8T0FHH5_ARGBR</name>
<gene>
    <name evidence="1" type="ORF">HNY73_007600</name>
</gene>
<dbReference type="EMBL" id="JABXBU010000012">
    <property type="protein sequence ID" value="KAF8789678.1"/>
    <property type="molecule type" value="Genomic_DNA"/>
</dbReference>
<proteinExistence type="predicted"/>
<keyword evidence="2" id="KW-1185">Reference proteome</keyword>
<accession>A0A8T0FHH5</accession>
<dbReference type="Proteomes" id="UP000807504">
    <property type="component" value="Unassembled WGS sequence"/>
</dbReference>
<comment type="caution">
    <text evidence="1">The sequence shown here is derived from an EMBL/GenBank/DDBJ whole genome shotgun (WGS) entry which is preliminary data.</text>
</comment>
<sequence>MDVVPCTPLTHGPNYFFDNFVFNEDLRINLIKQSKHPELLCQLALEVIGGISDQALKIYTDGSIMESGRTRNQGRKSSRRESRHYFRNPDRSSAFRSELLAINKILDLPWRLIIPEFGSS</sequence>
<organism evidence="1 2">
    <name type="scientific">Argiope bruennichi</name>
    <name type="common">Wasp spider</name>
    <name type="synonym">Aranea bruennichi</name>
    <dbReference type="NCBI Taxonomy" id="94029"/>
    <lineage>
        <taxon>Eukaryota</taxon>
        <taxon>Metazoa</taxon>
        <taxon>Ecdysozoa</taxon>
        <taxon>Arthropoda</taxon>
        <taxon>Chelicerata</taxon>
        <taxon>Arachnida</taxon>
        <taxon>Araneae</taxon>
        <taxon>Araneomorphae</taxon>
        <taxon>Entelegynae</taxon>
        <taxon>Araneoidea</taxon>
        <taxon>Araneidae</taxon>
        <taxon>Argiope</taxon>
    </lineage>
</organism>
<evidence type="ECO:0000313" key="1">
    <source>
        <dbReference type="EMBL" id="KAF8789678.1"/>
    </source>
</evidence>
<evidence type="ECO:0000313" key="2">
    <source>
        <dbReference type="Proteomes" id="UP000807504"/>
    </source>
</evidence>
<dbReference type="AlphaFoldDB" id="A0A8T0FHH5"/>
<protein>
    <submittedName>
        <fullName evidence="1">Uncharacterized protein</fullName>
    </submittedName>
</protein>
<reference evidence="1" key="1">
    <citation type="journal article" date="2020" name="bioRxiv">
        <title>Chromosome-level reference genome of the European wasp spider Argiope bruennichi: a resource for studies on range expansion and evolutionary adaptation.</title>
        <authorList>
            <person name="Sheffer M.M."/>
            <person name="Hoppe A."/>
            <person name="Krehenwinkel H."/>
            <person name="Uhl G."/>
            <person name="Kuss A.W."/>
            <person name="Jensen L."/>
            <person name="Jensen C."/>
            <person name="Gillespie R.G."/>
            <person name="Hoff K.J."/>
            <person name="Prost S."/>
        </authorList>
    </citation>
    <scope>NUCLEOTIDE SEQUENCE</scope>
</reference>
<reference evidence="1" key="2">
    <citation type="submission" date="2020-06" db="EMBL/GenBank/DDBJ databases">
        <authorList>
            <person name="Sheffer M."/>
        </authorList>
    </citation>
    <scope>NUCLEOTIDE SEQUENCE</scope>
</reference>